<dbReference type="PATRIC" id="fig|1727163.4.peg.2265"/>
<gene>
    <name evidence="1" type="ORF">AO498_10845</name>
</gene>
<proteinExistence type="predicted"/>
<accession>A0A142EP73</accession>
<sequence>MALIRDRILFEVTFEDLAVPLSAYAHLIVEKECAEQIFCRRPWAKPEDKKYQKSNFTVRVIRPKKDSNEPR</sequence>
<keyword evidence="2" id="KW-1185">Reference proteome</keyword>
<evidence type="ECO:0000313" key="2">
    <source>
        <dbReference type="Proteomes" id="UP000073816"/>
    </source>
</evidence>
<dbReference type="AlphaFoldDB" id="A0A142EP73"/>
<dbReference type="EMBL" id="CP012836">
    <property type="protein sequence ID" value="AMQ56928.1"/>
    <property type="molecule type" value="Genomic_DNA"/>
</dbReference>
<protein>
    <submittedName>
        <fullName evidence="1">Uncharacterized protein</fullName>
    </submittedName>
</protein>
<reference evidence="1 2" key="2">
    <citation type="journal article" date="2016" name="Genome Announc.">
        <title>Complete Genome Sequence of Algoriphagus sp. Strain M8-2, Isolated from a Brackish Lake.</title>
        <authorList>
            <person name="Muraguchi Y."/>
            <person name="Kushimoto K."/>
            <person name="Ohtsubo Y."/>
            <person name="Suzuki T."/>
            <person name="Dohra H."/>
            <person name="Kimbara K."/>
            <person name="Shintani M."/>
        </authorList>
    </citation>
    <scope>NUCLEOTIDE SEQUENCE [LARGE SCALE GENOMIC DNA]</scope>
    <source>
        <strain evidence="1 2">M8-2</strain>
    </source>
</reference>
<reference evidence="2" key="1">
    <citation type="submission" date="2015-09" db="EMBL/GenBank/DDBJ databases">
        <title>Complete sequence of Algoriphagus sp. M8-2.</title>
        <authorList>
            <person name="Shintani M."/>
        </authorList>
    </citation>
    <scope>NUCLEOTIDE SEQUENCE [LARGE SCALE GENOMIC DNA]</scope>
    <source>
        <strain evidence="2">M8-2</strain>
    </source>
</reference>
<dbReference type="KEGG" id="alm:AO498_10845"/>
<dbReference type="Proteomes" id="UP000073816">
    <property type="component" value="Chromosome"/>
</dbReference>
<name>A0A142EP73_9BACT</name>
<organism evidence="1 2">
    <name type="scientific">Algoriphagus sanaruensis</name>
    <dbReference type="NCBI Taxonomy" id="1727163"/>
    <lineage>
        <taxon>Bacteria</taxon>
        <taxon>Pseudomonadati</taxon>
        <taxon>Bacteroidota</taxon>
        <taxon>Cytophagia</taxon>
        <taxon>Cytophagales</taxon>
        <taxon>Cyclobacteriaceae</taxon>
        <taxon>Algoriphagus</taxon>
    </lineage>
</organism>
<dbReference type="STRING" id="1727163.AO498_10845"/>
<dbReference type="RefSeq" id="WP_067547277.1">
    <property type="nucleotide sequence ID" value="NZ_CP012836.1"/>
</dbReference>
<evidence type="ECO:0000313" key="1">
    <source>
        <dbReference type="EMBL" id="AMQ56928.1"/>
    </source>
</evidence>